<dbReference type="OrthoDB" id="3253907at2759"/>
<dbReference type="InterPro" id="IPR050092">
    <property type="entry name" value="RNase_H"/>
</dbReference>
<dbReference type="PANTHER" id="PTHR10642:SF25">
    <property type="entry name" value="RNASE H TYPE-1 DOMAIN-CONTAINING PROTEIN"/>
    <property type="match status" value="1"/>
</dbReference>
<dbReference type="GO" id="GO:0003676">
    <property type="term" value="F:nucleic acid binding"/>
    <property type="evidence" value="ECO:0007669"/>
    <property type="project" value="InterPro"/>
</dbReference>
<accession>A0A4Y2I1H9</accession>
<evidence type="ECO:0000313" key="4">
    <source>
        <dbReference type="Proteomes" id="UP000499080"/>
    </source>
</evidence>
<dbReference type="EMBL" id="BGPR01002309">
    <property type="protein sequence ID" value="GBM71390.1"/>
    <property type="molecule type" value="Genomic_DNA"/>
</dbReference>
<protein>
    <recommendedName>
        <fullName evidence="2">RNase H type-1 domain-containing protein</fullName>
    </recommendedName>
</protein>
<dbReference type="AlphaFoldDB" id="A0A4Y2I1H9"/>
<name>A0A4Y2I1H9_ARAVE</name>
<dbReference type="PROSITE" id="PS50879">
    <property type="entry name" value="RNASE_H_1"/>
    <property type="match status" value="1"/>
</dbReference>
<proteinExistence type="inferred from homology"/>
<dbReference type="InterPro" id="IPR012337">
    <property type="entry name" value="RNaseH-like_sf"/>
</dbReference>
<dbReference type="Proteomes" id="UP000499080">
    <property type="component" value="Unassembled WGS sequence"/>
</dbReference>
<evidence type="ECO:0000259" key="2">
    <source>
        <dbReference type="PROSITE" id="PS50879"/>
    </source>
</evidence>
<dbReference type="GO" id="GO:0043137">
    <property type="term" value="P:DNA replication, removal of RNA primer"/>
    <property type="evidence" value="ECO:0007669"/>
    <property type="project" value="TreeGrafter"/>
</dbReference>
<dbReference type="SUPFAM" id="SSF53098">
    <property type="entry name" value="Ribonuclease H-like"/>
    <property type="match status" value="1"/>
</dbReference>
<keyword evidence="4" id="KW-1185">Reference proteome</keyword>
<comment type="caution">
    <text evidence="3">The sequence shown here is derived from an EMBL/GenBank/DDBJ whole genome shotgun (WGS) entry which is preliminary data.</text>
</comment>
<evidence type="ECO:0000313" key="3">
    <source>
        <dbReference type="EMBL" id="GBM71390.1"/>
    </source>
</evidence>
<reference evidence="3 4" key="1">
    <citation type="journal article" date="2019" name="Sci. Rep.">
        <title>Orb-weaving spider Araneus ventricosus genome elucidates the spidroin gene catalogue.</title>
        <authorList>
            <person name="Kono N."/>
            <person name="Nakamura H."/>
            <person name="Ohtoshi R."/>
            <person name="Moran D.A.P."/>
            <person name="Shinohara A."/>
            <person name="Yoshida Y."/>
            <person name="Fujiwara M."/>
            <person name="Mori M."/>
            <person name="Tomita M."/>
            <person name="Arakawa K."/>
        </authorList>
    </citation>
    <scope>NUCLEOTIDE SEQUENCE [LARGE SCALE GENOMIC DNA]</scope>
</reference>
<dbReference type="PANTHER" id="PTHR10642">
    <property type="entry name" value="RIBONUCLEASE H1"/>
    <property type="match status" value="1"/>
</dbReference>
<dbReference type="Pfam" id="PF00075">
    <property type="entry name" value="RNase_H"/>
    <property type="match status" value="1"/>
</dbReference>
<sequence length="486" mass="54381">MFNLQPKIYLKGNLIEITKSSTYLGFTLDTEINCGKHIAKLAEKGRKRLQISGRGWGANSGTLRMTFTALIRPVLEYGYQIYQVASQTNLNKLERVQLSADRMITGLRSCCPKAIVLFEADLQPLSLRRQKNSARYIAKLKSLGSFNRTSRFVLQWTSNQRLKKDSPIGVMWKRGFLDFKIEPCIPFGCLTPTTPLDKVSFNDQLLTSASKHTQRPEMMRQLSLEVINNIPSRALVLYTDGSKSNSGRTGSGVYARAEDGLVFRCRFRNPDNCSVFRLELLAINEALDFAFRLETSDTYILTDSKSSIEYLKNWPKISEKTGQEIISKIVSLSQKSRVCIQWIPSHVGVFGNEVADLLAKEGSALPSAASGELFASEISSIHRAKANSTWKVPPAHEWYAENRPGLSLQSEGTRSTQTALARLRTGHIKSLKFVDKEKTYSSCPCSCHASPVHVIDCIGASARLLWSEGENEFVVLLERHGIMDLV</sequence>
<organism evidence="3 4">
    <name type="scientific">Araneus ventricosus</name>
    <name type="common">Orbweaver spider</name>
    <name type="synonym">Epeira ventricosa</name>
    <dbReference type="NCBI Taxonomy" id="182803"/>
    <lineage>
        <taxon>Eukaryota</taxon>
        <taxon>Metazoa</taxon>
        <taxon>Ecdysozoa</taxon>
        <taxon>Arthropoda</taxon>
        <taxon>Chelicerata</taxon>
        <taxon>Arachnida</taxon>
        <taxon>Araneae</taxon>
        <taxon>Araneomorphae</taxon>
        <taxon>Entelegynae</taxon>
        <taxon>Araneoidea</taxon>
        <taxon>Araneidae</taxon>
        <taxon>Araneus</taxon>
    </lineage>
</organism>
<gene>
    <name evidence="3" type="ORF">AVEN_248590_1</name>
</gene>
<dbReference type="InterPro" id="IPR002156">
    <property type="entry name" value="RNaseH_domain"/>
</dbReference>
<dbReference type="Gene3D" id="3.30.420.10">
    <property type="entry name" value="Ribonuclease H-like superfamily/Ribonuclease H"/>
    <property type="match status" value="1"/>
</dbReference>
<evidence type="ECO:0000256" key="1">
    <source>
        <dbReference type="ARBA" id="ARBA00005300"/>
    </source>
</evidence>
<dbReference type="InterPro" id="IPR036397">
    <property type="entry name" value="RNaseH_sf"/>
</dbReference>
<feature type="domain" description="RNase H type-1" evidence="2">
    <location>
        <begin position="231"/>
        <end position="364"/>
    </location>
</feature>
<dbReference type="GO" id="GO:0004523">
    <property type="term" value="F:RNA-DNA hybrid ribonuclease activity"/>
    <property type="evidence" value="ECO:0007669"/>
    <property type="project" value="InterPro"/>
</dbReference>
<comment type="similarity">
    <text evidence="1">Belongs to the RNase H family.</text>
</comment>
<dbReference type="CDD" id="cd09276">
    <property type="entry name" value="Rnase_HI_RT_non_LTR"/>
    <property type="match status" value="1"/>
</dbReference>